<dbReference type="InterPro" id="IPR008902">
    <property type="entry name" value="Rhamnosid_concanavalin"/>
</dbReference>
<reference evidence="9" key="1">
    <citation type="submission" date="2023-07" db="EMBL/GenBank/DDBJ databases">
        <title>30 novel species of actinomycetes from the DSMZ collection.</title>
        <authorList>
            <person name="Nouioui I."/>
        </authorList>
    </citation>
    <scope>NUCLEOTIDE SEQUENCE [LARGE SCALE GENOMIC DNA]</scope>
    <source>
        <strain evidence="9">DSM 41886</strain>
    </source>
</reference>
<dbReference type="InterPro" id="IPR008928">
    <property type="entry name" value="6-hairpin_glycosidase_sf"/>
</dbReference>
<evidence type="ECO:0000259" key="5">
    <source>
        <dbReference type="Pfam" id="PF08531"/>
    </source>
</evidence>
<feature type="domain" description="Alpha-L-rhamnosidase six-hairpin glycosidase" evidence="6">
    <location>
        <begin position="316"/>
        <end position="669"/>
    </location>
</feature>
<dbReference type="InterPro" id="IPR013737">
    <property type="entry name" value="Bac_rhamnosid_N"/>
</dbReference>
<feature type="domain" description="Alpha-L-rhamnosidase concanavalin-like" evidence="4">
    <location>
        <begin position="215"/>
        <end position="312"/>
    </location>
</feature>
<keyword evidence="9" id="KW-1185">Reference proteome</keyword>
<dbReference type="Pfam" id="PF17389">
    <property type="entry name" value="Bac_rhamnosid6H"/>
    <property type="match status" value="1"/>
</dbReference>
<comment type="catalytic activity">
    <reaction evidence="1">
        <text>Hydrolysis of terminal non-reducing alpha-L-rhamnose residues in alpha-L-rhamnosides.</text>
        <dbReference type="EC" id="3.2.1.40"/>
    </reaction>
</comment>
<dbReference type="InterPro" id="IPR016007">
    <property type="entry name" value="Alpha_rhamnosid"/>
</dbReference>
<evidence type="ECO:0000259" key="4">
    <source>
        <dbReference type="Pfam" id="PF05592"/>
    </source>
</evidence>
<dbReference type="Gene3D" id="2.60.420.10">
    <property type="entry name" value="Maltose phosphorylase, domain 3"/>
    <property type="match status" value="1"/>
</dbReference>
<dbReference type="Pfam" id="PF05592">
    <property type="entry name" value="Bac_rhamnosid"/>
    <property type="match status" value="1"/>
</dbReference>
<dbReference type="EMBL" id="JAVREV010000010">
    <property type="protein sequence ID" value="MDT0444717.1"/>
    <property type="molecule type" value="Genomic_DNA"/>
</dbReference>
<dbReference type="PANTHER" id="PTHR33307">
    <property type="entry name" value="ALPHA-RHAMNOSIDASE (EUROFUNG)"/>
    <property type="match status" value="1"/>
</dbReference>
<evidence type="ECO:0000259" key="7">
    <source>
        <dbReference type="Pfam" id="PF17390"/>
    </source>
</evidence>
<dbReference type="InterPro" id="IPR012341">
    <property type="entry name" value="6hp_glycosidase-like_sf"/>
</dbReference>
<dbReference type="PANTHER" id="PTHR33307:SF6">
    <property type="entry name" value="ALPHA-RHAMNOSIDASE (EUROFUNG)-RELATED"/>
    <property type="match status" value="1"/>
</dbReference>
<dbReference type="PIRSF" id="PIRSF010631">
    <property type="entry name" value="A-rhamnsds"/>
    <property type="match status" value="1"/>
</dbReference>
<comment type="caution">
    <text evidence="8">The sequence shown here is derived from an EMBL/GenBank/DDBJ whole genome shotgun (WGS) entry which is preliminary data.</text>
</comment>
<dbReference type="Pfam" id="PF17390">
    <property type="entry name" value="Bac_rhamnosid_C"/>
    <property type="match status" value="1"/>
</dbReference>
<dbReference type="Gene3D" id="2.60.120.260">
    <property type="entry name" value="Galactose-binding domain-like"/>
    <property type="match status" value="2"/>
</dbReference>
<evidence type="ECO:0000256" key="1">
    <source>
        <dbReference type="ARBA" id="ARBA00001445"/>
    </source>
</evidence>
<dbReference type="InterPro" id="IPR035396">
    <property type="entry name" value="Bac_rhamnosid6H"/>
</dbReference>
<name>A0ABU2S6W0_9ACTN</name>
<dbReference type="GO" id="GO:0016787">
    <property type="term" value="F:hydrolase activity"/>
    <property type="evidence" value="ECO:0007669"/>
    <property type="project" value="UniProtKB-KW"/>
</dbReference>
<accession>A0ABU2S6W0</accession>
<feature type="domain" description="Alpha-L-rhamnosidase C-terminal" evidence="7">
    <location>
        <begin position="671"/>
        <end position="743"/>
    </location>
</feature>
<gene>
    <name evidence="8" type="ORF">RM779_19240</name>
</gene>
<feature type="domain" description="Bacterial alpha-L-rhamnosidase N-terminal" evidence="5">
    <location>
        <begin position="29"/>
        <end position="204"/>
    </location>
</feature>
<organism evidence="8 9">
    <name type="scientific">Streptomyces johnsoniae</name>
    <dbReference type="NCBI Taxonomy" id="3075532"/>
    <lineage>
        <taxon>Bacteria</taxon>
        <taxon>Bacillati</taxon>
        <taxon>Actinomycetota</taxon>
        <taxon>Actinomycetes</taxon>
        <taxon>Kitasatosporales</taxon>
        <taxon>Streptomycetaceae</taxon>
        <taxon>Streptomyces</taxon>
    </lineage>
</organism>
<evidence type="ECO:0000313" key="9">
    <source>
        <dbReference type="Proteomes" id="UP001183615"/>
    </source>
</evidence>
<dbReference type="SUPFAM" id="SSF48208">
    <property type="entry name" value="Six-hairpin glycosidases"/>
    <property type="match status" value="1"/>
</dbReference>
<evidence type="ECO:0000259" key="6">
    <source>
        <dbReference type="Pfam" id="PF17389"/>
    </source>
</evidence>
<evidence type="ECO:0000256" key="2">
    <source>
        <dbReference type="ARBA" id="ARBA00012652"/>
    </source>
</evidence>
<evidence type="ECO:0000313" key="8">
    <source>
        <dbReference type="EMBL" id="MDT0444717.1"/>
    </source>
</evidence>
<sequence length="756" mass="81948">MVAPAVPVAEREPERPVLLRGEFALPAAPSRARLYATAHGVHELELNGVRVGDQVLAPGWTSYHHRLRYATYDVTGLLRSGPNALGAWLADGWYRGRIGFQGGVRAYYGDDLALLAQLEVVCADGTEVRFCTSERDWRCTYGPLLAAGLYDGESYDARLTPSGFFSPGWSLPGLDDSGWHPVLAVARDAATLVAPTGPPVRRTEERSPARVLASPAGRTILDFGQNLVGRLRIRPDGPAGTTVTLRHAEVLQDGELCTRPLRDAEATDRYTLRGGGAEEWEPRFTFHGFRYAEVTGWPGELRPGDVTAQVLHTDLRRTGWFECSEPLLNQLHENVVWSMRGNFLDVPTDCPQRDERLGWTGDLQVFAPTACFLYDCAGMLTSWLADLAAEQYDDGTVPFFVPTLEAEAWRPDWSPSWPAAVWGDVAVLTPWTLYERFGDAGVLRAQYPSARAWVDLVASRLDGDGLWRHDRQLGDWLDPAAPPDDPGRALTDPDLVASAYAAASAGRLADTARVLGEERDVRRYGAMAAALRAAFTAAYLTPAGRLTSDTQTAYALALRFGLLPAAARRGAAARLARLVADADHRIGTGFAGTPVVCDALADGGELTTAYRLLLQRECPSWLYPVTRGATTVWERWDSMLPDGTVNPGEMTSFNHYALGAVADWLHRTVAGLAPAAPGYRRLRVAPRPGGGLTHARARHLTPYGPAEAGWRIEAGRLEVEAVVPAGATAVIELPGAPPVEVSSGTHRVTGPAGEYA</sequence>
<keyword evidence="3 8" id="KW-0378">Hydrolase</keyword>
<dbReference type="Pfam" id="PF08531">
    <property type="entry name" value="Bac_rhamnosid_N"/>
    <property type="match status" value="1"/>
</dbReference>
<evidence type="ECO:0000256" key="3">
    <source>
        <dbReference type="ARBA" id="ARBA00022801"/>
    </source>
</evidence>
<protein>
    <recommendedName>
        <fullName evidence="2">alpha-L-rhamnosidase</fullName>
        <ecNumber evidence="2">3.2.1.40</ecNumber>
    </recommendedName>
</protein>
<dbReference type="EC" id="3.2.1.40" evidence="2"/>
<dbReference type="Gene3D" id="1.50.10.10">
    <property type="match status" value="1"/>
</dbReference>
<proteinExistence type="predicted"/>
<dbReference type="Proteomes" id="UP001183615">
    <property type="component" value="Unassembled WGS sequence"/>
</dbReference>
<dbReference type="InterPro" id="IPR035398">
    <property type="entry name" value="Bac_rhamnosid_C"/>
</dbReference>